<organism evidence="1 2">
    <name type="scientific">Trachymyrmex septentrionalis</name>
    <dbReference type="NCBI Taxonomy" id="34720"/>
    <lineage>
        <taxon>Eukaryota</taxon>
        <taxon>Metazoa</taxon>
        <taxon>Ecdysozoa</taxon>
        <taxon>Arthropoda</taxon>
        <taxon>Hexapoda</taxon>
        <taxon>Insecta</taxon>
        <taxon>Pterygota</taxon>
        <taxon>Neoptera</taxon>
        <taxon>Endopterygota</taxon>
        <taxon>Hymenoptera</taxon>
        <taxon>Apocrita</taxon>
        <taxon>Aculeata</taxon>
        <taxon>Formicoidea</taxon>
        <taxon>Formicidae</taxon>
        <taxon>Myrmicinae</taxon>
        <taxon>Trachymyrmex</taxon>
    </lineage>
</organism>
<dbReference type="Proteomes" id="UP000078541">
    <property type="component" value="Unassembled WGS sequence"/>
</dbReference>
<proteinExistence type="predicted"/>
<reference evidence="1 2" key="1">
    <citation type="submission" date="2016-03" db="EMBL/GenBank/DDBJ databases">
        <title>Trachymyrmex septentrionalis WGS genome.</title>
        <authorList>
            <person name="Nygaard S."/>
            <person name="Hu H."/>
            <person name="Boomsma J."/>
            <person name="Zhang G."/>
        </authorList>
    </citation>
    <scope>NUCLEOTIDE SEQUENCE [LARGE SCALE GENOMIC DNA]</scope>
    <source>
        <strain evidence="1">Tsep2-gDNA-1</strain>
        <tissue evidence="1">Whole body</tissue>
    </source>
</reference>
<keyword evidence="2" id="KW-1185">Reference proteome</keyword>
<evidence type="ECO:0000313" key="2">
    <source>
        <dbReference type="Proteomes" id="UP000078541"/>
    </source>
</evidence>
<sequence>MKCHKLYYSLDESGQWSFMNASRSTYQAIGARPSSRPFFRSFERGTVGEPVVGGAPGPLRRCCTYIYVGVYIRLYAVSMYTHV</sequence>
<protein>
    <submittedName>
        <fullName evidence="1">Uncharacterized protein</fullName>
    </submittedName>
</protein>
<name>A0A195FM13_9HYME</name>
<dbReference type="EMBL" id="KQ981490">
    <property type="protein sequence ID" value="KYN41366.1"/>
    <property type="molecule type" value="Genomic_DNA"/>
</dbReference>
<evidence type="ECO:0000313" key="1">
    <source>
        <dbReference type="EMBL" id="KYN41366.1"/>
    </source>
</evidence>
<gene>
    <name evidence="1" type="ORF">ALC56_04518</name>
</gene>
<accession>A0A195FM13</accession>
<dbReference type="AlphaFoldDB" id="A0A195FM13"/>